<keyword evidence="3" id="KW-1185">Reference proteome</keyword>
<dbReference type="Proteomes" id="UP001172684">
    <property type="component" value="Unassembled WGS sequence"/>
</dbReference>
<evidence type="ECO:0000313" key="3">
    <source>
        <dbReference type="Proteomes" id="UP001172684"/>
    </source>
</evidence>
<accession>A0ABQ9NZB1</accession>
<comment type="caution">
    <text evidence="2">The sequence shown here is derived from an EMBL/GenBank/DDBJ whole genome shotgun (WGS) entry which is preliminary data.</text>
</comment>
<evidence type="ECO:0000256" key="1">
    <source>
        <dbReference type="SAM" id="MobiDB-lite"/>
    </source>
</evidence>
<name>A0ABQ9NZB1_9PEZI</name>
<feature type="region of interest" description="Disordered" evidence="1">
    <location>
        <begin position="57"/>
        <end position="86"/>
    </location>
</feature>
<organism evidence="2 3">
    <name type="scientific">Coniosporium apollinis</name>
    <dbReference type="NCBI Taxonomy" id="61459"/>
    <lineage>
        <taxon>Eukaryota</taxon>
        <taxon>Fungi</taxon>
        <taxon>Dikarya</taxon>
        <taxon>Ascomycota</taxon>
        <taxon>Pezizomycotina</taxon>
        <taxon>Dothideomycetes</taxon>
        <taxon>Dothideomycetes incertae sedis</taxon>
        <taxon>Coniosporium</taxon>
    </lineage>
</organism>
<evidence type="ECO:0000313" key="2">
    <source>
        <dbReference type="EMBL" id="KAJ9666619.1"/>
    </source>
</evidence>
<dbReference type="EMBL" id="JAPDRL010000018">
    <property type="protein sequence ID" value="KAJ9666619.1"/>
    <property type="molecule type" value="Genomic_DNA"/>
</dbReference>
<feature type="region of interest" description="Disordered" evidence="1">
    <location>
        <begin position="1"/>
        <end position="25"/>
    </location>
</feature>
<proteinExistence type="predicted"/>
<sequence>MSSDEHNQDGTIMPPATLNGYDNDNSVQLSQIMDMLRQIQEAQRDMAKRVKKVETTLAKVKKHLKSKTSRDDSRSKKRKRNDDADMDDLVLERMSTPARMQMAEEQMAGLRPDITCPDCYSYDVKGECFRSGDFGWCIRHESPAEQKFGVFPHCIQREAGEINHCVIAYHDHEEDNS</sequence>
<protein>
    <submittedName>
        <fullName evidence="2">Uncharacterized protein</fullName>
    </submittedName>
</protein>
<reference evidence="2" key="1">
    <citation type="submission" date="2022-10" db="EMBL/GenBank/DDBJ databases">
        <title>Culturing micro-colonial fungi from biological soil crusts in the Mojave desert and describing Neophaeococcomyces mojavensis, and introducing the new genera and species Taxawa tesnikishii.</title>
        <authorList>
            <person name="Kurbessoian T."/>
            <person name="Stajich J.E."/>
        </authorList>
    </citation>
    <scope>NUCLEOTIDE SEQUENCE</scope>
    <source>
        <strain evidence="2">TK_1</strain>
    </source>
</reference>
<gene>
    <name evidence="2" type="ORF">H2201_003278</name>
</gene>